<organism evidence="3 4">
    <name type="scientific">Mycena belliarum</name>
    <dbReference type="NCBI Taxonomy" id="1033014"/>
    <lineage>
        <taxon>Eukaryota</taxon>
        <taxon>Fungi</taxon>
        <taxon>Dikarya</taxon>
        <taxon>Basidiomycota</taxon>
        <taxon>Agaricomycotina</taxon>
        <taxon>Agaricomycetes</taxon>
        <taxon>Agaricomycetidae</taxon>
        <taxon>Agaricales</taxon>
        <taxon>Marasmiineae</taxon>
        <taxon>Mycenaceae</taxon>
        <taxon>Mycena</taxon>
    </lineage>
</organism>
<evidence type="ECO:0000313" key="4">
    <source>
        <dbReference type="Proteomes" id="UP001222325"/>
    </source>
</evidence>
<proteinExistence type="predicted"/>
<gene>
    <name evidence="3" type="ORF">B0H15DRAFT_942408</name>
</gene>
<dbReference type="AlphaFoldDB" id="A0AAD6UM47"/>
<dbReference type="Proteomes" id="UP001222325">
    <property type="component" value="Unassembled WGS sequence"/>
</dbReference>
<comment type="caution">
    <text evidence="3">The sequence shown here is derived from an EMBL/GenBank/DDBJ whole genome shotgun (WGS) entry which is preliminary data.</text>
</comment>
<keyword evidence="4" id="KW-1185">Reference proteome</keyword>
<evidence type="ECO:0000313" key="3">
    <source>
        <dbReference type="EMBL" id="KAJ7104421.1"/>
    </source>
</evidence>
<evidence type="ECO:0000256" key="2">
    <source>
        <dbReference type="SAM" id="Phobius"/>
    </source>
</evidence>
<feature type="region of interest" description="Disordered" evidence="1">
    <location>
        <begin position="1"/>
        <end position="27"/>
    </location>
</feature>
<keyword evidence="2" id="KW-1133">Transmembrane helix</keyword>
<feature type="transmembrane region" description="Helical" evidence="2">
    <location>
        <begin position="35"/>
        <end position="55"/>
    </location>
</feature>
<name>A0AAD6UM47_9AGAR</name>
<sequence>MAFQTEASPTPSSSSGSAPDTSTNPASTLSGSPPLIIAFLAVGIFVISMVVFLGWRRVSYGRRRWVDPTDVDIAQASIGAPPKLWDVRGYRANTGEWHEIQPLAATVWDHTPRPTPVSADTDGFRHDGTLLAAALAYLRRSYRRQPDGSTPGGGKNAEDVQPAVRLQIAVTIAMPCPDSRESDNQSLEYSIGLYELAWEKHD</sequence>
<reference evidence="3" key="1">
    <citation type="submission" date="2023-03" db="EMBL/GenBank/DDBJ databases">
        <title>Massive genome expansion in bonnet fungi (Mycena s.s.) driven by repeated elements and novel gene families across ecological guilds.</title>
        <authorList>
            <consortium name="Lawrence Berkeley National Laboratory"/>
            <person name="Harder C.B."/>
            <person name="Miyauchi S."/>
            <person name="Viragh M."/>
            <person name="Kuo A."/>
            <person name="Thoen E."/>
            <person name="Andreopoulos B."/>
            <person name="Lu D."/>
            <person name="Skrede I."/>
            <person name="Drula E."/>
            <person name="Henrissat B."/>
            <person name="Morin E."/>
            <person name="Kohler A."/>
            <person name="Barry K."/>
            <person name="LaButti K."/>
            <person name="Morin E."/>
            <person name="Salamov A."/>
            <person name="Lipzen A."/>
            <person name="Mereny Z."/>
            <person name="Hegedus B."/>
            <person name="Baldrian P."/>
            <person name="Stursova M."/>
            <person name="Weitz H."/>
            <person name="Taylor A."/>
            <person name="Grigoriev I.V."/>
            <person name="Nagy L.G."/>
            <person name="Martin F."/>
            <person name="Kauserud H."/>
        </authorList>
    </citation>
    <scope>NUCLEOTIDE SEQUENCE</scope>
    <source>
        <strain evidence="3">CBHHK173m</strain>
    </source>
</reference>
<accession>A0AAD6UM47</accession>
<keyword evidence="2" id="KW-0812">Transmembrane</keyword>
<keyword evidence="2" id="KW-0472">Membrane</keyword>
<protein>
    <submittedName>
        <fullName evidence="3">Uncharacterized protein</fullName>
    </submittedName>
</protein>
<dbReference type="EMBL" id="JARJCN010000001">
    <property type="protein sequence ID" value="KAJ7104421.1"/>
    <property type="molecule type" value="Genomic_DNA"/>
</dbReference>
<feature type="compositionally biased region" description="Low complexity" evidence="1">
    <location>
        <begin position="8"/>
        <end position="23"/>
    </location>
</feature>
<evidence type="ECO:0000256" key="1">
    <source>
        <dbReference type="SAM" id="MobiDB-lite"/>
    </source>
</evidence>